<organism evidence="1 2">
    <name type="scientific">Catharanthus roseus</name>
    <name type="common">Madagascar periwinkle</name>
    <name type="synonym">Vinca rosea</name>
    <dbReference type="NCBI Taxonomy" id="4058"/>
    <lineage>
        <taxon>Eukaryota</taxon>
        <taxon>Viridiplantae</taxon>
        <taxon>Streptophyta</taxon>
        <taxon>Embryophyta</taxon>
        <taxon>Tracheophyta</taxon>
        <taxon>Spermatophyta</taxon>
        <taxon>Magnoliopsida</taxon>
        <taxon>eudicotyledons</taxon>
        <taxon>Gunneridae</taxon>
        <taxon>Pentapetalae</taxon>
        <taxon>asterids</taxon>
        <taxon>lamiids</taxon>
        <taxon>Gentianales</taxon>
        <taxon>Apocynaceae</taxon>
        <taxon>Rauvolfioideae</taxon>
        <taxon>Vinceae</taxon>
        <taxon>Catharanthinae</taxon>
        <taxon>Catharanthus</taxon>
    </lineage>
</organism>
<evidence type="ECO:0000313" key="1">
    <source>
        <dbReference type="EMBL" id="KAI5681856.1"/>
    </source>
</evidence>
<keyword evidence="2" id="KW-1185">Reference proteome</keyword>
<comment type="caution">
    <text evidence="1">The sequence shown here is derived from an EMBL/GenBank/DDBJ whole genome shotgun (WGS) entry which is preliminary data.</text>
</comment>
<reference evidence="2" key="1">
    <citation type="journal article" date="2023" name="Nat. Plants">
        <title>Single-cell RNA sequencing provides a high-resolution roadmap for understanding the multicellular compartmentation of specialized metabolism.</title>
        <authorList>
            <person name="Sun S."/>
            <person name="Shen X."/>
            <person name="Li Y."/>
            <person name="Li Y."/>
            <person name="Wang S."/>
            <person name="Li R."/>
            <person name="Zhang H."/>
            <person name="Shen G."/>
            <person name="Guo B."/>
            <person name="Wei J."/>
            <person name="Xu J."/>
            <person name="St-Pierre B."/>
            <person name="Chen S."/>
            <person name="Sun C."/>
        </authorList>
    </citation>
    <scope>NUCLEOTIDE SEQUENCE [LARGE SCALE GENOMIC DNA]</scope>
</reference>
<gene>
    <name evidence="1" type="ORF">M9H77_03084</name>
</gene>
<accession>A0ACC0CA98</accession>
<dbReference type="EMBL" id="CM044701">
    <property type="protein sequence ID" value="KAI5681856.1"/>
    <property type="molecule type" value="Genomic_DNA"/>
</dbReference>
<name>A0ACC0CA98_CATRO</name>
<protein>
    <submittedName>
        <fullName evidence="1">Uncharacterized protein</fullName>
    </submittedName>
</protein>
<dbReference type="Proteomes" id="UP001060085">
    <property type="component" value="Linkage Group LG01"/>
</dbReference>
<proteinExistence type="predicted"/>
<evidence type="ECO:0000313" key="2">
    <source>
        <dbReference type="Proteomes" id="UP001060085"/>
    </source>
</evidence>
<sequence length="108" mass="12715">MVFEEQREIIGKELSLCHEDSSLSPFLNPSLLSHEVAYEDLKVFDKVVFKEDGRNSWNFENFVATSPHLNFEVVEFEKYQYYSSIINAFGYLCKAWESLKDFQDTLRS</sequence>